<accession>A0YGS2</accession>
<comment type="caution">
    <text evidence="1">The sequence shown here is derived from an EMBL/GenBank/DDBJ whole genome shotgun (WGS) entry which is preliminary data.</text>
</comment>
<dbReference type="STRING" id="247633.GP2143_06594"/>
<sequence>MVWWSERPAIYKLTIINASNIVVDSVAFVGSGVSSPAGIAQLRPGDTDYLETEVQRQGELRIQISQSGYQIDSLIKKTSAALDADQQRLTIHAGNRYIFSQDSQQR</sequence>
<reference evidence="1 2" key="1">
    <citation type="journal article" date="2010" name="J. Bacteriol.">
        <title>Genome sequence of the oligotrophic marine Gammaproteobacterium HTCC2143, isolated from the Oregon Coast.</title>
        <authorList>
            <person name="Oh H.M."/>
            <person name="Kang I."/>
            <person name="Ferriera S."/>
            <person name="Giovannoni S.J."/>
            <person name="Cho J.C."/>
        </authorList>
    </citation>
    <scope>NUCLEOTIDE SEQUENCE [LARGE SCALE GENOMIC DNA]</scope>
    <source>
        <strain evidence="1 2">HTCC2143</strain>
    </source>
</reference>
<keyword evidence="2" id="KW-1185">Reference proteome</keyword>
<evidence type="ECO:0000313" key="1">
    <source>
        <dbReference type="EMBL" id="EAW29940.1"/>
    </source>
</evidence>
<dbReference type="EMBL" id="AAVT01000012">
    <property type="protein sequence ID" value="EAW29940.1"/>
    <property type="molecule type" value="Genomic_DNA"/>
</dbReference>
<gene>
    <name evidence="1" type="ORF">GP2143_06594</name>
</gene>
<dbReference type="Proteomes" id="UP000004931">
    <property type="component" value="Unassembled WGS sequence"/>
</dbReference>
<dbReference type="AlphaFoldDB" id="A0YGS2"/>
<proteinExistence type="predicted"/>
<evidence type="ECO:0000313" key="2">
    <source>
        <dbReference type="Proteomes" id="UP000004931"/>
    </source>
</evidence>
<protein>
    <submittedName>
        <fullName evidence="1">Uncharacterized protein</fullName>
    </submittedName>
</protein>
<name>A0YGS2_9GAMM</name>
<organism evidence="1 2">
    <name type="scientific">marine gamma proteobacterium HTCC2143</name>
    <dbReference type="NCBI Taxonomy" id="247633"/>
    <lineage>
        <taxon>Bacteria</taxon>
        <taxon>Pseudomonadati</taxon>
        <taxon>Pseudomonadota</taxon>
        <taxon>Gammaproteobacteria</taxon>
        <taxon>Cellvibrionales</taxon>
        <taxon>Spongiibacteraceae</taxon>
        <taxon>BD1-7 clade</taxon>
    </lineage>
</organism>